<keyword evidence="1" id="KW-0472">Membrane</keyword>
<evidence type="ECO:0000313" key="2">
    <source>
        <dbReference type="EMBL" id="KLL44748.1"/>
    </source>
</evidence>
<feature type="transmembrane region" description="Helical" evidence="1">
    <location>
        <begin position="47"/>
        <end position="67"/>
    </location>
</feature>
<feature type="transmembrane region" description="Helical" evidence="1">
    <location>
        <begin position="121"/>
        <end position="143"/>
    </location>
</feature>
<dbReference type="AlphaFoldDB" id="A0A076YXT3"/>
<feature type="transmembrane region" description="Helical" evidence="1">
    <location>
        <begin position="193"/>
        <end position="214"/>
    </location>
</feature>
<comment type="caution">
    <text evidence="2">The sequence shown here is derived from an EMBL/GenBank/DDBJ whole genome shotgun (WGS) entry which is preliminary data.</text>
</comment>
<keyword evidence="1" id="KW-1133">Transmembrane helix</keyword>
<dbReference type="RefSeq" id="WP_000569013.1">
    <property type="nucleotide sequence ID" value="NZ_CGHZ01000016.1"/>
</dbReference>
<protein>
    <submittedName>
        <fullName evidence="2">Membrane protein</fullName>
    </submittedName>
</protein>
<feature type="transmembrane region" description="Helical" evidence="1">
    <location>
        <begin position="155"/>
        <end position="173"/>
    </location>
</feature>
<sequence length="228" mass="26367">MIEFFSNIRTEIPQMPLLIHSLILSVLPFLMWLTLVNRDRPLYKTIWSILLGLQLITIYTWFFWAKLPLSESLPLYHCRIGMFVVLLARPGILKDYFALLGVVGGVLAMIHPDFYPYQFLHVTNIFFFIGHFALFVLSLLHLMTQSNLDKLNPKLIIQLTLLINMSLIFINLLTGGNYGFMMKTPILGITNPFLNLLIVTTLLSFLVLFVKQIFQKVRMRASLKTEES</sequence>
<organism evidence="2 3">
    <name type="scientific">Streptococcus agalactiae</name>
    <dbReference type="NCBI Taxonomy" id="1311"/>
    <lineage>
        <taxon>Bacteria</taxon>
        <taxon>Bacillati</taxon>
        <taxon>Bacillota</taxon>
        <taxon>Bacilli</taxon>
        <taxon>Lactobacillales</taxon>
        <taxon>Streptococcaceae</taxon>
        <taxon>Streptococcus</taxon>
    </lineage>
</organism>
<evidence type="ECO:0000256" key="1">
    <source>
        <dbReference type="SAM" id="Phobius"/>
    </source>
</evidence>
<dbReference type="EMBL" id="LBKL01000016">
    <property type="protein sequence ID" value="KLL44748.1"/>
    <property type="molecule type" value="Genomic_DNA"/>
</dbReference>
<keyword evidence="1" id="KW-0812">Transmembrane</keyword>
<feature type="transmembrane region" description="Helical" evidence="1">
    <location>
        <begin position="96"/>
        <end position="115"/>
    </location>
</feature>
<dbReference type="Proteomes" id="UP000035346">
    <property type="component" value="Unassembled WGS sequence"/>
</dbReference>
<accession>A0A076YXT3</accession>
<feature type="transmembrane region" description="Helical" evidence="1">
    <location>
        <begin position="17"/>
        <end position="35"/>
    </location>
</feature>
<gene>
    <name evidence="2" type="ORF">WA04_01330</name>
</gene>
<proteinExistence type="predicted"/>
<name>A0A076YXT3_STRAG</name>
<reference evidence="2 3" key="1">
    <citation type="journal article" date="2015" name="PLoS ONE">
        <title>Genomic analysis reveals the molecular basis for capsule loss in the group B streptococcus population.</title>
        <authorList>
            <consortium name="DEVANI Consortium"/>
            <person name="Rosini R."/>
            <person name="Campisi E."/>
            <person name="De Chiara M."/>
            <person name="Tettelin H."/>
            <person name="Rinaudo D."/>
            <person name="Toniolo C."/>
            <person name="Metruccio M."/>
            <person name="Guidotti S."/>
            <person name="Sorensen U.B."/>
            <person name="Kilian M."/>
            <person name="Ramirez M."/>
            <person name="Janulczyk R."/>
            <person name="Donati C."/>
            <person name="Grandi G."/>
            <person name="Margarit I."/>
        </authorList>
    </citation>
    <scope>NUCLEOTIDE SEQUENCE [LARGE SCALE GENOMIC DNA]</scope>
    <source>
        <strain evidence="2 3">DK-B-USS-215</strain>
    </source>
</reference>
<evidence type="ECO:0000313" key="3">
    <source>
        <dbReference type="Proteomes" id="UP000035346"/>
    </source>
</evidence>
<dbReference type="Pfam" id="PF14808">
    <property type="entry name" value="TMEM164"/>
    <property type="match status" value="1"/>
</dbReference>